<sequence>MHISEGVLPGWVLVTGWVLTAAGTYVGLKKINQKNLPLAALMSAVFFVASLIHVPLGPTSVHLLFNGLTGLLLGWATFPVLLVALFLQAVLFQFGGITVLGVNTFNMAIGGVVAYYLCRPFLKKDKGFVVAGILGAVVAVLTAGFLVALELTTIGQEFIVNAKLVLLAHIPVMVIEAIVNVFVLYFIRRNLPEMLDLEGSEK</sequence>
<dbReference type="EMBL" id="FXUB01000002">
    <property type="protein sequence ID" value="SMP11826.1"/>
    <property type="molecule type" value="Genomic_DNA"/>
</dbReference>
<keyword evidence="9" id="KW-1185">Reference proteome</keyword>
<evidence type="ECO:0000256" key="3">
    <source>
        <dbReference type="ARBA" id="ARBA00022475"/>
    </source>
</evidence>
<evidence type="ECO:0000256" key="5">
    <source>
        <dbReference type="ARBA" id="ARBA00022989"/>
    </source>
</evidence>
<evidence type="ECO:0000313" key="9">
    <source>
        <dbReference type="Proteomes" id="UP001157911"/>
    </source>
</evidence>
<keyword evidence="3" id="KW-1003">Cell membrane</keyword>
<comment type="subcellular location">
    <subcellularLocation>
        <location evidence="1">Cell membrane</location>
        <topology evidence="1">Multi-pass membrane protein</topology>
    </subcellularLocation>
</comment>
<dbReference type="RefSeq" id="WP_283400464.1">
    <property type="nucleotide sequence ID" value="NZ_FXUB01000002.1"/>
</dbReference>
<organism evidence="8 9">
    <name type="scientific">Desulfurobacterium pacificum</name>
    <dbReference type="NCBI Taxonomy" id="240166"/>
    <lineage>
        <taxon>Bacteria</taxon>
        <taxon>Pseudomonadati</taxon>
        <taxon>Aquificota</taxon>
        <taxon>Aquificia</taxon>
        <taxon>Desulfurobacteriales</taxon>
        <taxon>Desulfurobacteriaceae</taxon>
        <taxon>Desulfurobacterium</taxon>
    </lineage>
</organism>
<feature type="transmembrane region" description="Helical" evidence="7">
    <location>
        <begin position="38"/>
        <end position="57"/>
    </location>
</feature>
<dbReference type="NCBIfam" id="NF004904">
    <property type="entry name" value="PRK06265.1-4"/>
    <property type="match status" value="1"/>
</dbReference>
<keyword evidence="2" id="KW-0813">Transport</keyword>
<feature type="transmembrane region" description="Helical" evidence="7">
    <location>
        <begin position="164"/>
        <end position="187"/>
    </location>
</feature>
<dbReference type="Gene3D" id="1.10.1760.20">
    <property type="match status" value="1"/>
</dbReference>
<dbReference type="InterPro" id="IPR002751">
    <property type="entry name" value="CbiM/NikMN"/>
</dbReference>
<dbReference type="NCBIfam" id="NF004905">
    <property type="entry name" value="PRK06265.1-5"/>
    <property type="match status" value="1"/>
</dbReference>
<accession>A0ABY1NLE1</accession>
<gene>
    <name evidence="8" type="ORF">SAMN06265339_0984</name>
</gene>
<evidence type="ECO:0000313" key="8">
    <source>
        <dbReference type="EMBL" id="SMP11826.1"/>
    </source>
</evidence>
<evidence type="ECO:0000256" key="7">
    <source>
        <dbReference type="SAM" id="Phobius"/>
    </source>
</evidence>
<name>A0ABY1NLE1_9BACT</name>
<evidence type="ECO:0000256" key="1">
    <source>
        <dbReference type="ARBA" id="ARBA00004651"/>
    </source>
</evidence>
<keyword evidence="4 7" id="KW-0812">Transmembrane</keyword>
<evidence type="ECO:0000256" key="4">
    <source>
        <dbReference type="ARBA" id="ARBA00022692"/>
    </source>
</evidence>
<protein>
    <submittedName>
        <fullName evidence="8">Cobalt/nickel transport system permease protein</fullName>
    </submittedName>
</protein>
<feature type="transmembrane region" description="Helical" evidence="7">
    <location>
        <begin position="63"/>
        <end position="87"/>
    </location>
</feature>
<feature type="transmembrane region" description="Helical" evidence="7">
    <location>
        <begin position="6"/>
        <end position="26"/>
    </location>
</feature>
<evidence type="ECO:0000256" key="2">
    <source>
        <dbReference type="ARBA" id="ARBA00022448"/>
    </source>
</evidence>
<dbReference type="Proteomes" id="UP001157911">
    <property type="component" value="Unassembled WGS sequence"/>
</dbReference>
<comment type="caution">
    <text evidence="8">The sequence shown here is derived from an EMBL/GenBank/DDBJ whole genome shotgun (WGS) entry which is preliminary data.</text>
</comment>
<proteinExistence type="predicted"/>
<dbReference type="PANTHER" id="PTHR34229:SF1">
    <property type="entry name" value="METAL TRANSPORT PROTEIN HI_1621-RELATED"/>
    <property type="match status" value="1"/>
</dbReference>
<dbReference type="Pfam" id="PF01891">
    <property type="entry name" value="CbiM"/>
    <property type="match status" value="1"/>
</dbReference>
<evidence type="ECO:0000256" key="6">
    <source>
        <dbReference type="ARBA" id="ARBA00023136"/>
    </source>
</evidence>
<feature type="transmembrane region" description="Helical" evidence="7">
    <location>
        <begin position="94"/>
        <end position="117"/>
    </location>
</feature>
<keyword evidence="6 7" id="KW-0472">Membrane</keyword>
<reference evidence="8 9" key="1">
    <citation type="submission" date="2017-05" db="EMBL/GenBank/DDBJ databases">
        <authorList>
            <person name="Varghese N."/>
            <person name="Submissions S."/>
        </authorList>
    </citation>
    <scope>NUCLEOTIDE SEQUENCE [LARGE SCALE GENOMIC DNA]</scope>
    <source>
        <strain evidence="8 9">DSM 15522</strain>
    </source>
</reference>
<keyword evidence="5 7" id="KW-1133">Transmembrane helix</keyword>
<feature type="transmembrane region" description="Helical" evidence="7">
    <location>
        <begin position="129"/>
        <end position="152"/>
    </location>
</feature>
<dbReference type="PANTHER" id="PTHR34229">
    <property type="entry name" value="METAL TRANSPORT PROTEIN HI_1621-RELATED"/>
    <property type="match status" value="1"/>
</dbReference>